<gene>
    <name evidence="7" type="ORF">NQ318_011927</name>
</gene>
<dbReference type="InterPro" id="IPR049680">
    <property type="entry name" value="FLVCR1-2_SLC49-like"/>
</dbReference>
<feature type="transmembrane region" description="Helical" evidence="5">
    <location>
        <begin position="118"/>
        <end position="141"/>
    </location>
</feature>
<protein>
    <recommendedName>
        <fullName evidence="6">Major facilitator superfamily (MFS) profile domain-containing protein</fullName>
    </recommendedName>
</protein>
<name>A0AAV8XHL4_9CUCU</name>
<sequence length="456" mass="50436">MDPKHLSMLKGNGEKTVPIIKATNMRWLILIIYIIYATISTFQWVEYSIITNIVMRYYNVSASAVEWTAVVFMVMWPILVFPASFIIDRMGLRVAALIGCGTTALGAGIKVFSIGQNLFFVVLIGQTIVAVSQIFILSLPPKIAVTWFKANEVSKVCSLGIFGMQLGSALGFLLPPMLVKNHSNVEDIGQDLYVLCWGLTAIIVPVAFVVVFYFSEMPKYPPSQAQIEERENKELVTFPVFLGSLKTLLKNKPFLIHTAAYGFCYGIFSAIGTLLNQFILSYFEGAEEDAGRMGLVMIVIGVAGSILTGFILDKTHKFKETAFVIFFLCALGVVGLVISLELRRKWLVYLAISFFGFFLNAYMPAGIEFATELTYPSPESTVTGILLATSQILAVVFTLALSAINKSIGTFWALAAQGVILLIGTILTALTPKRLRRQEAFRRDVEFEKVPTDDKL</sequence>
<feature type="transmembrane region" description="Helical" evidence="5">
    <location>
        <begin position="410"/>
        <end position="430"/>
    </location>
</feature>
<feature type="transmembrane region" description="Helical" evidence="5">
    <location>
        <begin position="384"/>
        <end position="404"/>
    </location>
</feature>
<proteinExistence type="predicted"/>
<reference evidence="7" key="1">
    <citation type="journal article" date="2023" name="Insect Mol. Biol.">
        <title>Genome sequencing provides insights into the evolution of gene families encoding plant cell wall-degrading enzymes in longhorned beetles.</title>
        <authorList>
            <person name="Shin N.R."/>
            <person name="Okamura Y."/>
            <person name="Kirsch R."/>
            <person name="Pauchet Y."/>
        </authorList>
    </citation>
    <scope>NUCLEOTIDE SEQUENCE</scope>
    <source>
        <strain evidence="7">AMC_N1</strain>
    </source>
</reference>
<organism evidence="7 8">
    <name type="scientific">Aromia moschata</name>
    <dbReference type="NCBI Taxonomy" id="1265417"/>
    <lineage>
        <taxon>Eukaryota</taxon>
        <taxon>Metazoa</taxon>
        <taxon>Ecdysozoa</taxon>
        <taxon>Arthropoda</taxon>
        <taxon>Hexapoda</taxon>
        <taxon>Insecta</taxon>
        <taxon>Pterygota</taxon>
        <taxon>Neoptera</taxon>
        <taxon>Endopterygota</taxon>
        <taxon>Coleoptera</taxon>
        <taxon>Polyphaga</taxon>
        <taxon>Cucujiformia</taxon>
        <taxon>Chrysomeloidea</taxon>
        <taxon>Cerambycidae</taxon>
        <taxon>Cerambycinae</taxon>
        <taxon>Callichromatini</taxon>
        <taxon>Aromia</taxon>
    </lineage>
</organism>
<keyword evidence="3 5" id="KW-1133">Transmembrane helix</keyword>
<evidence type="ECO:0000256" key="1">
    <source>
        <dbReference type="ARBA" id="ARBA00004141"/>
    </source>
</evidence>
<keyword evidence="2 5" id="KW-0812">Transmembrane</keyword>
<evidence type="ECO:0000256" key="4">
    <source>
        <dbReference type="ARBA" id="ARBA00023136"/>
    </source>
</evidence>
<feature type="transmembrane region" description="Helical" evidence="5">
    <location>
        <begin position="346"/>
        <end position="363"/>
    </location>
</feature>
<accession>A0AAV8XHL4</accession>
<dbReference type="Pfam" id="PF07690">
    <property type="entry name" value="MFS_1"/>
    <property type="match status" value="1"/>
</dbReference>
<dbReference type="Gene3D" id="1.20.1250.20">
    <property type="entry name" value="MFS general substrate transporter like domains"/>
    <property type="match status" value="1"/>
</dbReference>
<dbReference type="PANTHER" id="PTHR10924:SF4">
    <property type="entry name" value="GH15861P"/>
    <property type="match status" value="1"/>
</dbReference>
<comment type="subcellular location">
    <subcellularLocation>
        <location evidence="1">Membrane</location>
        <topology evidence="1">Multi-pass membrane protein</topology>
    </subcellularLocation>
</comment>
<feature type="transmembrane region" description="Helical" evidence="5">
    <location>
        <begin position="153"/>
        <end position="172"/>
    </location>
</feature>
<dbReference type="EMBL" id="JAPWTK010000580">
    <property type="protein sequence ID" value="KAJ8938162.1"/>
    <property type="molecule type" value="Genomic_DNA"/>
</dbReference>
<evidence type="ECO:0000313" key="7">
    <source>
        <dbReference type="EMBL" id="KAJ8938162.1"/>
    </source>
</evidence>
<evidence type="ECO:0000256" key="3">
    <source>
        <dbReference type="ARBA" id="ARBA00022989"/>
    </source>
</evidence>
<dbReference type="PROSITE" id="PS50850">
    <property type="entry name" value="MFS"/>
    <property type="match status" value="1"/>
</dbReference>
<feature type="transmembrane region" description="Helical" evidence="5">
    <location>
        <begin position="295"/>
        <end position="312"/>
    </location>
</feature>
<feature type="transmembrane region" description="Helical" evidence="5">
    <location>
        <begin position="192"/>
        <end position="214"/>
    </location>
</feature>
<dbReference type="InterPro" id="IPR036259">
    <property type="entry name" value="MFS_trans_sf"/>
</dbReference>
<feature type="domain" description="Major facilitator superfamily (MFS) profile" evidence="6">
    <location>
        <begin position="29"/>
        <end position="436"/>
    </location>
</feature>
<dbReference type="SUPFAM" id="SSF103473">
    <property type="entry name" value="MFS general substrate transporter"/>
    <property type="match status" value="1"/>
</dbReference>
<feature type="transmembrane region" description="Helical" evidence="5">
    <location>
        <begin position="27"/>
        <end position="45"/>
    </location>
</feature>
<feature type="transmembrane region" description="Helical" evidence="5">
    <location>
        <begin position="65"/>
        <end position="87"/>
    </location>
</feature>
<evidence type="ECO:0000256" key="5">
    <source>
        <dbReference type="SAM" id="Phobius"/>
    </source>
</evidence>
<dbReference type="InterPro" id="IPR011701">
    <property type="entry name" value="MFS"/>
</dbReference>
<dbReference type="GO" id="GO:0015232">
    <property type="term" value="F:heme transmembrane transporter activity"/>
    <property type="evidence" value="ECO:0007669"/>
    <property type="project" value="TreeGrafter"/>
</dbReference>
<keyword evidence="8" id="KW-1185">Reference proteome</keyword>
<feature type="transmembrane region" description="Helical" evidence="5">
    <location>
        <begin position="254"/>
        <end position="275"/>
    </location>
</feature>
<evidence type="ECO:0000259" key="6">
    <source>
        <dbReference type="PROSITE" id="PS50850"/>
    </source>
</evidence>
<evidence type="ECO:0000256" key="2">
    <source>
        <dbReference type="ARBA" id="ARBA00022692"/>
    </source>
</evidence>
<dbReference type="GO" id="GO:0097037">
    <property type="term" value="P:heme export"/>
    <property type="evidence" value="ECO:0007669"/>
    <property type="project" value="TreeGrafter"/>
</dbReference>
<dbReference type="Proteomes" id="UP001162162">
    <property type="component" value="Unassembled WGS sequence"/>
</dbReference>
<dbReference type="AlphaFoldDB" id="A0AAV8XHL4"/>
<comment type="caution">
    <text evidence="7">The sequence shown here is derived from an EMBL/GenBank/DDBJ whole genome shotgun (WGS) entry which is preliminary data.</text>
</comment>
<evidence type="ECO:0000313" key="8">
    <source>
        <dbReference type="Proteomes" id="UP001162162"/>
    </source>
</evidence>
<feature type="transmembrane region" description="Helical" evidence="5">
    <location>
        <begin position="321"/>
        <end position="340"/>
    </location>
</feature>
<dbReference type="InterPro" id="IPR020846">
    <property type="entry name" value="MFS_dom"/>
</dbReference>
<dbReference type="GO" id="GO:0020037">
    <property type="term" value="F:heme binding"/>
    <property type="evidence" value="ECO:0007669"/>
    <property type="project" value="TreeGrafter"/>
</dbReference>
<keyword evidence="4 5" id="KW-0472">Membrane</keyword>
<dbReference type="GO" id="GO:0016020">
    <property type="term" value="C:membrane"/>
    <property type="evidence" value="ECO:0007669"/>
    <property type="project" value="UniProtKB-SubCell"/>
</dbReference>
<dbReference type="PANTHER" id="PTHR10924">
    <property type="entry name" value="MAJOR FACILITATOR SUPERFAMILY PROTEIN-RELATED"/>
    <property type="match status" value="1"/>
</dbReference>